<dbReference type="AlphaFoldDB" id="A0AAF3FEM3"/>
<evidence type="ECO:0000256" key="3">
    <source>
        <dbReference type="ARBA" id="ARBA00022475"/>
    </source>
</evidence>
<evidence type="ECO:0000313" key="12">
    <source>
        <dbReference type="WBParaSite" id="MBELARI_LOCUS5074"/>
    </source>
</evidence>
<organism evidence="11 12">
    <name type="scientific">Mesorhabditis belari</name>
    <dbReference type="NCBI Taxonomy" id="2138241"/>
    <lineage>
        <taxon>Eukaryota</taxon>
        <taxon>Metazoa</taxon>
        <taxon>Ecdysozoa</taxon>
        <taxon>Nematoda</taxon>
        <taxon>Chromadorea</taxon>
        <taxon>Rhabditida</taxon>
        <taxon>Rhabditina</taxon>
        <taxon>Rhabditomorpha</taxon>
        <taxon>Rhabditoidea</taxon>
        <taxon>Rhabditidae</taxon>
        <taxon>Mesorhabditinae</taxon>
        <taxon>Mesorhabditis</taxon>
    </lineage>
</organism>
<evidence type="ECO:0000259" key="10">
    <source>
        <dbReference type="Pfam" id="PF06535"/>
    </source>
</evidence>
<dbReference type="PANTHER" id="PTHR31428:SF6">
    <property type="entry name" value="REPULSIVE GUIDANCE MOLECULE B HOMOLOG DRAG-1"/>
    <property type="match status" value="1"/>
</dbReference>
<dbReference type="GO" id="GO:0015026">
    <property type="term" value="F:coreceptor activity"/>
    <property type="evidence" value="ECO:0007669"/>
    <property type="project" value="TreeGrafter"/>
</dbReference>
<dbReference type="InterPro" id="IPR040287">
    <property type="entry name" value="RGM"/>
</dbReference>
<proteinExistence type="inferred from homology"/>
<evidence type="ECO:0000256" key="1">
    <source>
        <dbReference type="ARBA" id="ARBA00004609"/>
    </source>
</evidence>
<reference evidence="12" key="1">
    <citation type="submission" date="2024-02" db="UniProtKB">
        <authorList>
            <consortium name="WormBaseParasite"/>
        </authorList>
    </citation>
    <scope>IDENTIFICATION</scope>
</reference>
<evidence type="ECO:0000256" key="6">
    <source>
        <dbReference type="ARBA" id="ARBA00023136"/>
    </source>
</evidence>
<dbReference type="GO" id="GO:0030509">
    <property type="term" value="P:BMP signaling pathway"/>
    <property type="evidence" value="ECO:0007669"/>
    <property type="project" value="TreeGrafter"/>
</dbReference>
<keyword evidence="4" id="KW-0336">GPI-anchor</keyword>
<evidence type="ECO:0000259" key="9">
    <source>
        <dbReference type="Pfam" id="PF06534"/>
    </source>
</evidence>
<accession>A0AAF3FEM3</accession>
<feature type="domain" description="Repulsive guidance molecule C-terminal" evidence="9">
    <location>
        <begin position="144"/>
        <end position="378"/>
    </location>
</feature>
<keyword evidence="8" id="KW-0449">Lipoprotein</keyword>
<protein>
    <submittedName>
        <fullName evidence="12">Uncharacterized protein</fullName>
    </submittedName>
</protein>
<keyword evidence="6" id="KW-0472">Membrane</keyword>
<dbReference type="Proteomes" id="UP000887575">
    <property type="component" value="Unassembled WGS sequence"/>
</dbReference>
<dbReference type="InterPro" id="IPR010536">
    <property type="entry name" value="RGM_N"/>
</dbReference>
<evidence type="ECO:0000256" key="5">
    <source>
        <dbReference type="ARBA" id="ARBA00022729"/>
    </source>
</evidence>
<name>A0AAF3FEM3_9BILA</name>
<keyword evidence="7" id="KW-0325">Glycoprotein</keyword>
<evidence type="ECO:0000256" key="4">
    <source>
        <dbReference type="ARBA" id="ARBA00022622"/>
    </source>
</evidence>
<dbReference type="PANTHER" id="PTHR31428">
    <property type="entry name" value="RGM DOMAIN FAMILY MEMBER DRAG-1"/>
    <property type="match status" value="1"/>
</dbReference>
<dbReference type="Gene3D" id="3.40.1000.10">
    <property type="entry name" value="Mog1/PsbP, alpha/beta/alpha sandwich"/>
    <property type="match status" value="1"/>
</dbReference>
<dbReference type="Pfam" id="PF06535">
    <property type="entry name" value="RGM_N"/>
    <property type="match status" value="1"/>
</dbReference>
<feature type="domain" description="Repulsive guidance molecule N-terminal" evidence="10">
    <location>
        <begin position="53"/>
        <end position="121"/>
    </location>
</feature>
<comment type="similarity">
    <text evidence="2">Belongs to the repulsive guidance molecule (RGM) family.</text>
</comment>
<keyword evidence="3" id="KW-1003">Cell membrane</keyword>
<evidence type="ECO:0000256" key="2">
    <source>
        <dbReference type="ARBA" id="ARBA00005321"/>
    </source>
</evidence>
<dbReference type="InterPro" id="IPR009496">
    <property type="entry name" value="RGM_C"/>
</dbReference>
<keyword evidence="11" id="KW-1185">Reference proteome</keyword>
<comment type="subcellular location">
    <subcellularLocation>
        <location evidence="1">Cell membrane</location>
        <topology evidence="1">Lipid-anchor</topology>
        <topology evidence="1">GPI-anchor</topology>
    </subcellularLocation>
</comment>
<dbReference type="Pfam" id="PF06534">
    <property type="entry name" value="RGM_C"/>
    <property type="match status" value="1"/>
</dbReference>
<sequence length="427" mass="48872">MESVSRSDGRGLSIRNSHILKQFNQQSITRNPIFCTITLLFFLFTLQTEAHLCRIDDCSAFYSRTCDYEGVQPESTHRYCEILSTYRNCINETKRFCHSNLKFHYVEFHLKKQWKNFLCEKTLEESRNSDNRCELAEPSHLRAIRYCTLFGGAHLRKFNGEAQTMREIGARPFADNRYFLVQVTTSHSSSADGLLAVLTRISVIVKAHNCTNGVKLTYEAATDMEALPKWFVDGSSVYSANHKRKAIEVHEQDKNSVVIYLRHCDSSIHIRRHGPRLSVSVRAPENVITKQPHFESQLCITGSSRVFPLAEALTDPIAFSRCHAIREHVPLKLAANRCANSNLTDQFFDSCTFDLSITGDEYLVASAIDAQSDIRFLFPHYQYVERGRMILPEKPQEIPFLWNDCVRYFVARLNAAFSGILMEAEAA</sequence>
<evidence type="ECO:0000256" key="7">
    <source>
        <dbReference type="ARBA" id="ARBA00023180"/>
    </source>
</evidence>
<evidence type="ECO:0000313" key="11">
    <source>
        <dbReference type="Proteomes" id="UP000887575"/>
    </source>
</evidence>
<dbReference type="WBParaSite" id="MBELARI_LOCUS5074">
    <property type="protein sequence ID" value="MBELARI_LOCUS5074"/>
    <property type="gene ID" value="MBELARI_LOCUS5074"/>
</dbReference>
<dbReference type="GO" id="GO:0005886">
    <property type="term" value="C:plasma membrane"/>
    <property type="evidence" value="ECO:0007669"/>
    <property type="project" value="UniProtKB-SubCell"/>
</dbReference>
<evidence type="ECO:0000256" key="8">
    <source>
        <dbReference type="ARBA" id="ARBA00023288"/>
    </source>
</evidence>
<keyword evidence="5" id="KW-0732">Signal</keyword>
<dbReference type="GO" id="GO:0098552">
    <property type="term" value="C:side of membrane"/>
    <property type="evidence" value="ECO:0007669"/>
    <property type="project" value="UniProtKB-KW"/>
</dbReference>